<reference evidence="1" key="2">
    <citation type="submission" date="2020-09" db="EMBL/GenBank/DDBJ databases">
        <authorList>
            <person name="Sun Q."/>
            <person name="Ohkuma M."/>
        </authorList>
    </citation>
    <scope>NUCLEOTIDE SEQUENCE</scope>
    <source>
        <strain evidence="1">JCM 4059</strain>
    </source>
</reference>
<gene>
    <name evidence="1" type="ORF">GCM10010218_23530</name>
</gene>
<name>A0A919B3A0_9ACTN</name>
<dbReference type="EMBL" id="BNBD01000004">
    <property type="protein sequence ID" value="GHF41789.1"/>
    <property type="molecule type" value="Genomic_DNA"/>
</dbReference>
<dbReference type="AlphaFoldDB" id="A0A919B3A0"/>
<accession>A0A919B3A0</accession>
<comment type="caution">
    <text evidence="1">The sequence shown here is derived from an EMBL/GenBank/DDBJ whole genome shotgun (WGS) entry which is preliminary data.</text>
</comment>
<protein>
    <submittedName>
        <fullName evidence="1">Uncharacterized protein</fullName>
    </submittedName>
</protein>
<reference evidence="1" key="1">
    <citation type="journal article" date="2014" name="Int. J. Syst. Evol. Microbiol.">
        <title>Complete genome sequence of Corynebacterium casei LMG S-19264T (=DSM 44701T), isolated from a smear-ripened cheese.</title>
        <authorList>
            <consortium name="US DOE Joint Genome Institute (JGI-PGF)"/>
            <person name="Walter F."/>
            <person name="Albersmeier A."/>
            <person name="Kalinowski J."/>
            <person name="Ruckert C."/>
        </authorList>
    </citation>
    <scope>NUCLEOTIDE SEQUENCE</scope>
    <source>
        <strain evidence="1">JCM 4059</strain>
    </source>
</reference>
<dbReference type="Proteomes" id="UP000638313">
    <property type="component" value="Unassembled WGS sequence"/>
</dbReference>
<organism evidence="1 2">
    <name type="scientific">Streptomyces mashuensis</name>
    <dbReference type="NCBI Taxonomy" id="33904"/>
    <lineage>
        <taxon>Bacteria</taxon>
        <taxon>Bacillati</taxon>
        <taxon>Actinomycetota</taxon>
        <taxon>Actinomycetes</taxon>
        <taxon>Kitasatosporales</taxon>
        <taxon>Streptomycetaceae</taxon>
        <taxon>Streptomyces</taxon>
    </lineage>
</organism>
<sequence>MLKRSKVLARRAPSTGARFGARRERLKPMGWPVNALVAGGCTEGAAGFSDRKPATAGDRLRTDCRWRVLSCNLRADVPMISAGGFFMVVQVKAHEWGGVPLHPDGVR</sequence>
<proteinExistence type="predicted"/>
<evidence type="ECO:0000313" key="2">
    <source>
        <dbReference type="Proteomes" id="UP000638313"/>
    </source>
</evidence>
<evidence type="ECO:0000313" key="1">
    <source>
        <dbReference type="EMBL" id="GHF41789.1"/>
    </source>
</evidence>
<keyword evidence="2" id="KW-1185">Reference proteome</keyword>